<reference evidence="20" key="1">
    <citation type="submission" date="2024-05" db="EMBL/GenBank/DDBJ databases">
        <authorList>
            <person name="Kim S."/>
            <person name="Heo J."/>
            <person name="Choi H."/>
            <person name="Choi Y."/>
            <person name="Kwon S.-W."/>
            <person name="Kim Y."/>
        </authorList>
    </citation>
    <scope>NUCLEOTIDE SEQUENCE</scope>
    <source>
        <strain evidence="20">KACC 23698</strain>
    </source>
</reference>
<keyword evidence="10 18" id="KW-0808">Transferase</keyword>
<dbReference type="GO" id="GO:0005886">
    <property type="term" value="C:plasma membrane"/>
    <property type="evidence" value="ECO:0007669"/>
    <property type="project" value="UniProtKB-SubCell"/>
</dbReference>
<evidence type="ECO:0000256" key="2">
    <source>
        <dbReference type="ARBA" id="ARBA00004651"/>
    </source>
</evidence>
<comment type="catalytic activity">
    <reaction evidence="1 18">
        <text>a 1,2-diacyl-sn-glycero-3-phosphate + CTP + H(+) = a CDP-1,2-diacyl-sn-glycerol + diphosphate</text>
        <dbReference type="Rhea" id="RHEA:16229"/>
        <dbReference type="ChEBI" id="CHEBI:15378"/>
        <dbReference type="ChEBI" id="CHEBI:33019"/>
        <dbReference type="ChEBI" id="CHEBI:37563"/>
        <dbReference type="ChEBI" id="CHEBI:58332"/>
        <dbReference type="ChEBI" id="CHEBI:58608"/>
        <dbReference type="EC" id="2.7.7.41"/>
    </reaction>
</comment>
<keyword evidence="14" id="KW-0443">Lipid metabolism</keyword>
<evidence type="ECO:0000256" key="15">
    <source>
        <dbReference type="ARBA" id="ARBA00023136"/>
    </source>
</evidence>
<evidence type="ECO:0000256" key="16">
    <source>
        <dbReference type="ARBA" id="ARBA00023209"/>
    </source>
</evidence>
<feature type="transmembrane region" description="Helical" evidence="19">
    <location>
        <begin position="95"/>
        <end position="112"/>
    </location>
</feature>
<evidence type="ECO:0000256" key="1">
    <source>
        <dbReference type="ARBA" id="ARBA00001698"/>
    </source>
</evidence>
<dbReference type="GO" id="GO:0016024">
    <property type="term" value="P:CDP-diacylglycerol biosynthetic process"/>
    <property type="evidence" value="ECO:0007669"/>
    <property type="project" value="TreeGrafter"/>
</dbReference>
<name>A0AAU7JKC4_9HYPH</name>
<evidence type="ECO:0000256" key="11">
    <source>
        <dbReference type="ARBA" id="ARBA00022692"/>
    </source>
</evidence>
<keyword evidence="9" id="KW-0444">Lipid biosynthesis</keyword>
<feature type="transmembrane region" description="Helical" evidence="19">
    <location>
        <begin position="20"/>
        <end position="38"/>
    </location>
</feature>
<evidence type="ECO:0000256" key="3">
    <source>
        <dbReference type="ARBA" id="ARBA00005119"/>
    </source>
</evidence>
<evidence type="ECO:0000256" key="8">
    <source>
        <dbReference type="ARBA" id="ARBA00022475"/>
    </source>
</evidence>
<evidence type="ECO:0000256" key="9">
    <source>
        <dbReference type="ARBA" id="ARBA00022516"/>
    </source>
</evidence>
<gene>
    <name evidence="20" type="ORF">ABEG18_07820</name>
</gene>
<feature type="transmembrane region" description="Helical" evidence="19">
    <location>
        <begin position="142"/>
        <end position="164"/>
    </location>
</feature>
<evidence type="ECO:0000256" key="10">
    <source>
        <dbReference type="ARBA" id="ARBA00022679"/>
    </source>
</evidence>
<keyword evidence="11 18" id="KW-0812">Transmembrane</keyword>
<accession>A0AAU7JKC4</accession>
<dbReference type="AlphaFoldDB" id="A0AAU7JKC4"/>
<dbReference type="InterPro" id="IPR000374">
    <property type="entry name" value="PC_trans"/>
</dbReference>
<feature type="transmembrane region" description="Helical" evidence="19">
    <location>
        <begin position="185"/>
        <end position="204"/>
    </location>
</feature>
<keyword evidence="12 18" id="KW-0548">Nucleotidyltransferase</keyword>
<dbReference type="GO" id="GO:0004605">
    <property type="term" value="F:phosphatidate cytidylyltransferase activity"/>
    <property type="evidence" value="ECO:0007669"/>
    <property type="project" value="UniProtKB-EC"/>
</dbReference>
<keyword evidence="17" id="KW-1208">Phospholipid metabolism</keyword>
<evidence type="ECO:0000256" key="18">
    <source>
        <dbReference type="RuleBase" id="RU003938"/>
    </source>
</evidence>
<keyword evidence="15 19" id="KW-0472">Membrane</keyword>
<evidence type="ECO:0000313" key="20">
    <source>
        <dbReference type="EMBL" id="XBO40660.1"/>
    </source>
</evidence>
<evidence type="ECO:0000256" key="7">
    <source>
        <dbReference type="ARBA" id="ARBA00019373"/>
    </source>
</evidence>
<organism evidence="20">
    <name type="scientific">Alsobacter sp. KACC 23698</name>
    <dbReference type="NCBI Taxonomy" id="3149229"/>
    <lineage>
        <taxon>Bacteria</taxon>
        <taxon>Pseudomonadati</taxon>
        <taxon>Pseudomonadota</taxon>
        <taxon>Alphaproteobacteria</taxon>
        <taxon>Hyphomicrobiales</taxon>
        <taxon>Alsobacteraceae</taxon>
        <taxon>Alsobacter</taxon>
    </lineage>
</organism>
<dbReference type="EMBL" id="CP157484">
    <property type="protein sequence ID" value="XBO40660.1"/>
    <property type="molecule type" value="Genomic_DNA"/>
</dbReference>
<keyword evidence="16" id="KW-0594">Phospholipid biosynthesis</keyword>
<evidence type="ECO:0000256" key="6">
    <source>
        <dbReference type="ARBA" id="ARBA00012487"/>
    </source>
</evidence>
<comment type="pathway">
    <text evidence="3 18">Phospholipid metabolism; CDP-diacylglycerol biosynthesis; CDP-diacylglycerol from sn-glycerol 3-phosphate: step 3/3.</text>
</comment>
<comment type="pathway">
    <text evidence="4">Lipid metabolism.</text>
</comment>
<dbReference type="PROSITE" id="PS01315">
    <property type="entry name" value="CDS"/>
    <property type="match status" value="1"/>
</dbReference>
<protein>
    <recommendedName>
        <fullName evidence="7 18">Phosphatidate cytidylyltransferase</fullName>
        <ecNumber evidence="6 18">2.7.7.41</ecNumber>
    </recommendedName>
</protein>
<comment type="subcellular location">
    <subcellularLocation>
        <location evidence="2">Cell membrane</location>
        <topology evidence="2">Multi-pass membrane protein</topology>
    </subcellularLocation>
</comment>
<evidence type="ECO:0000256" key="4">
    <source>
        <dbReference type="ARBA" id="ARBA00005189"/>
    </source>
</evidence>
<evidence type="ECO:0000256" key="19">
    <source>
        <dbReference type="SAM" id="Phobius"/>
    </source>
</evidence>
<keyword evidence="8" id="KW-1003">Cell membrane</keyword>
<evidence type="ECO:0000256" key="5">
    <source>
        <dbReference type="ARBA" id="ARBA00010185"/>
    </source>
</evidence>
<feature type="transmembrane region" description="Helical" evidence="19">
    <location>
        <begin position="210"/>
        <end position="233"/>
    </location>
</feature>
<evidence type="ECO:0000256" key="12">
    <source>
        <dbReference type="ARBA" id="ARBA00022695"/>
    </source>
</evidence>
<sequence>MSDPAPEAVKPPAGPSELTLRVLSGVVMAVLAIGTAWIDGWSFGLFWTMASVLVLREWLSLIGLGGTRMTICWTVGGLAIAFAGTMAEVSEAPEPRAWAVVLAGALLVAALAPSRRGWAAAGVVYAAVLAVVPIDLRGDPSFGVVAIFWMFAVVWITDIAAYFVGRSVGGPKLWPRISPKKTWSGFIGGVAGGTLAGLAVVHVARNSYGLGWTFGGFGLVALTLGSAILSQGGDLFESSMKRRFGAKDSSHLIPGHGGVMDRLDSFWAVSVVLAVLLYASLPA</sequence>
<dbReference type="EC" id="2.7.7.41" evidence="6 18"/>
<dbReference type="PANTHER" id="PTHR46382:SF1">
    <property type="entry name" value="PHOSPHATIDATE CYTIDYLYLTRANSFERASE"/>
    <property type="match status" value="1"/>
</dbReference>
<keyword evidence="13 19" id="KW-1133">Transmembrane helix</keyword>
<dbReference type="RefSeq" id="WP_406857514.1">
    <property type="nucleotide sequence ID" value="NZ_CP157484.1"/>
</dbReference>
<dbReference type="Pfam" id="PF01148">
    <property type="entry name" value="CTP_transf_1"/>
    <property type="match status" value="1"/>
</dbReference>
<feature type="transmembrane region" description="Helical" evidence="19">
    <location>
        <begin position="71"/>
        <end position="89"/>
    </location>
</feature>
<dbReference type="PANTHER" id="PTHR46382">
    <property type="entry name" value="PHOSPHATIDATE CYTIDYLYLTRANSFERASE"/>
    <property type="match status" value="1"/>
</dbReference>
<evidence type="ECO:0000256" key="17">
    <source>
        <dbReference type="ARBA" id="ARBA00023264"/>
    </source>
</evidence>
<comment type="similarity">
    <text evidence="5 18">Belongs to the CDS family.</text>
</comment>
<proteinExistence type="inferred from homology"/>
<feature type="transmembrane region" description="Helical" evidence="19">
    <location>
        <begin position="263"/>
        <end position="281"/>
    </location>
</feature>
<evidence type="ECO:0000256" key="13">
    <source>
        <dbReference type="ARBA" id="ARBA00022989"/>
    </source>
</evidence>
<evidence type="ECO:0000256" key="14">
    <source>
        <dbReference type="ARBA" id="ARBA00023098"/>
    </source>
</evidence>